<dbReference type="Proteomes" id="UP000767238">
    <property type="component" value="Unassembled WGS sequence"/>
</dbReference>
<evidence type="ECO:0000256" key="1">
    <source>
        <dbReference type="SAM" id="Phobius"/>
    </source>
</evidence>
<comment type="caution">
    <text evidence="2">The sequence shown here is derived from an EMBL/GenBank/DDBJ whole genome shotgun (WGS) entry which is preliminary data.</text>
</comment>
<gene>
    <name evidence="2" type="ORF">KCV03_g173</name>
</gene>
<reference evidence="2" key="2">
    <citation type="submission" date="2021-08" db="EMBL/GenBank/DDBJ databases">
        <authorList>
            <person name="Gostincar C."/>
            <person name="Sun X."/>
            <person name="Song Z."/>
            <person name="Gunde-Cimerman N."/>
        </authorList>
    </citation>
    <scope>NUCLEOTIDE SEQUENCE</scope>
    <source>
        <strain evidence="2">EXF-8016</strain>
    </source>
</reference>
<feature type="transmembrane region" description="Helical" evidence="1">
    <location>
        <begin position="99"/>
        <end position="117"/>
    </location>
</feature>
<name>A0A9P8KCY1_AURME</name>
<proteinExistence type="predicted"/>
<accession>A0A9P8KCY1</accession>
<reference evidence="2" key="1">
    <citation type="journal article" date="2021" name="J Fungi (Basel)">
        <title>Virulence traits and population genomics of the black yeast Aureobasidium melanogenum.</title>
        <authorList>
            <person name="Cernosa A."/>
            <person name="Sun X."/>
            <person name="Gostincar C."/>
            <person name="Fang C."/>
            <person name="Gunde-Cimerman N."/>
            <person name="Song Z."/>
        </authorList>
    </citation>
    <scope>NUCLEOTIDE SEQUENCE</scope>
    <source>
        <strain evidence="2">EXF-8016</strain>
    </source>
</reference>
<dbReference type="EMBL" id="JAHFYH010000001">
    <property type="protein sequence ID" value="KAH0237965.1"/>
    <property type="molecule type" value="Genomic_DNA"/>
</dbReference>
<organism evidence="2 3">
    <name type="scientific">Aureobasidium melanogenum</name>
    <name type="common">Aureobasidium pullulans var. melanogenum</name>
    <dbReference type="NCBI Taxonomy" id="46634"/>
    <lineage>
        <taxon>Eukaryota</taxon>
        <taxon>Fungi</taxon>
        <taxon>Dikarya</taxon>
        <taxon>Ascomycota</taxon>
        <taxon>Pezizomycotina</taxon>
        <taxon>Dothideomycetes</taxon>
        <taxon>Dothideomycetidae</taxon>
        <taxon>Dothideales</taxon>
        <taxon>Saccotheciaceae</taxon>
        <taxon>Aureobasidium</taxon>
    </lineage>
</organism>
<evidence type="ECO:0000313" key="2">
    <source>
        <dbReference type="EMBL" id="KAH0237965.1"/>
    </source>
</evidence>
<dbReference type="AlphaFoldDB" id="A0A9P8KCY1"/>
<evidence type="ECO:0000313" key="3">
    <source>
        <dbReference type="Proteomes" id="UP000767238"/>
    </source>
</evidence>
<protein>
    <submittedName>
        <fullName evidence="2">Uncharacterized protein</fullName>
    </submittedName>
</protein>
<keyword evidence="1" id="KW-0472">Membrane</keyword>
<feature type="non-terminal residue" evidence="2">
    <location>
        <position position="118"/>
    </location>
</feature>
<sequence>MSKSVPVTLTREPLVQTADNDSFMYSTLVLFDSLVSPSRLLLLELTLAMSWPVRSWMATMVIRIAGPKSTIARQSQALVLDGRTETYSPNFFNCFLSSWIRSIFCFISFSSLVALALS</sequence>
<keyword evidence="1" id="KW-1133">Transmembrane helix</keyword>
<keyword evidence="1" id="KW-0812">Transmembrane</keyword>